<dbReference type="PANTHER" id="PTHR30026">
    <property type="entry name" value="OUTER MEMBRANE PROTEIN TOLC"/>
    <property type="match status" value="1"/>
</dbReference>
<evidence type="ECO:0000313" key="10">
    <source>
        <dbReference type="Proteomes" id="UP001164392"/>
    </source>
</evidence>
<evidence type="ECO:0000256" key="5">
    <source>
        <dbReference type="ARBA" id="ARBA00022692"/>
    </source>
</evidence>
<dbReference type="Proteomes" id="UP001164392">
    <property type="component" value="Chromosome"/>
</dbReference>
<dbReference type="InterPro" id="IPR051906">
    <property type="entry name" value="TolC-like"/>
</dbReference>
<dbReference type="EMBL" id="CP099534">
    <property type="protein sequence ID" value="UYK90373.1"/>
    <property type="molecule type" value="Genomic_DNA"/>
</dbReference>
<name>A0AA46YAT4_9XANT</name>
<gene>
    <name evidence="9" type="ORF">NG824_08205</name>
</gene>
<evidence type="ECO:0000256" key="4">
    <source>
        <dbReference type="ARBA" id="ARBA00022452"/>
    </source>
</evidence>
<evidence type="ECO:0000256" key="8">
    <source>
        <dbReference type="SAM" id="Coils"/>
    </source>
</evidence>
<evidence type="ECO:0000313" key="9">
    <source>
        <dbReference type="EMBL" id="UYK90373.1"/>
    </source>
</evidence>
<dbReference type="RefSeq" id="WP_267093910.1">
    <property type="nucleotide sequence ID" value="NZ_CP099534.1"/>
</dbReference>
<dbReference type="GO" id="GO:0015562">
    <property type="term" value="F:efflux transmembrane transporter activity"/>
    <property type="evidence" value="ECO:0007669"/>
    <property type="project" value="InterPro"/>
</dbReference>
<dbReference type="GO" id="GO:1990281">
    <property type="term" value="C:efflux pump complex"/>
    <property type="evidence" value="ECO:0007669"/>
    <property type="project" value="TreeGrafter"/>
</dbReference>
<proteinExistence type="inferred from homology"/>
<keyword evidence="6" id="KW-0472">Membrane</keyword>
<dbReference type="GO" id="GO:0015288">
    <property type="term" value="F:porin activity"/>
    <property type="evidence" value="ECO:0007669"/>
    <property type="project" value="TreeGrafter"/>
</dbReference>
<feature type="coiled-coil region" evidence="8">
    <location>
        <begin position="342"/>
        <end position="369"/>
    </location>
</feature>
<dbReference type="PANTHER" id="PTHR30026:SF22">
    <property type="entry name" value="OUTER MEMBRANE EFFLUX PROTEIN"/>
    <property type="match status" value="1"/>
</dbReference>
<dbReference type="Pfam" id="PF02321">
    <property type="entry name" value="OEP"/>
    <property type="match status" value="2"/>
</dbReference>
<keyword evidence="7" id="KW-0998">Cell outer membrane</keyword>
<dbReference type="SUPFAM" id="SSF56954">
    <property type="entry name" value="Outer membrane efflux proteins (OEP)"/>
    <property type="match status" value="1"/>
</dbReference>
<comment type="similarity">
    <text evidence="2">Belongs to the outer membrane factor (OMF) (TC 1.B.17) family.</text>
</comment>
<dbReference type="AlphaFoldDB" id="A0AA46YAT4"/>
<comment type="subcellular location">
    <subcellularLocation>
        <location evidence="1">Cell outer membrane</location>
    </subcellularLocation>
</comment>
<protein>
    <submittedName>
        <fullName evidence="9">TolC family protein</fullName>
    </submittedName>
</protein>
<keyword evidence="4" id="KW-1134">Transmembrane beta strand</keyword>
<keyword evidence="8" id="KW-0175">Coiled coil</keyword>
<evidence type="ECO:0000256" key="7">
    <source>
        <dbReference type="ARBA" id="ARBA00023237"/>
    </source>
</evidence>
<keyword evidence="5" id="KW-0812">Transmembrane</keyword>
<evidence type="ECO:0000256" key="3">
    <source>
        <dbReference type="ARBA" id="ARBA00022448"/>
    </source>
</evidence>
<organism evidence="9 10">
    <name type="scientific">Xanthomonas sacchari</name>
    <dbReference type="NCBI Taxonomy" id="56458"/>
    <lineage>
        <taxon>Bacteria</taxon>
        <taxon>Pseudomonadati</taxon>
        <taxon>Pseudomonadota</taxon>
        <taxon>Gammaproteobacteria</taxon>
        <taxon>Lysobacterales</taxon>
        <taxon>Lysobacteraceae</taxon>
        <taxon>Xanthomonas</taxon>
    </lineage>
</organism>
<evidence type="ECO:0000256" key="1">
    <source>
        <dbReference type="ARBA" id="ARBA00004442"/>
    </source>
</evidence>
<accession>A0AA46YAT4</accession>
<dbReference type="InterPro" id="IPR003423">
    <property type="entry name" value="OMP_efflux"/>
</dbReference>
<evidence type="ECO:0000256" key="6">
    <source>
        <dbReference type="ARBA" id="ARBA00023136"/>
    </source>
</evidence>
<sequence length="390" mass="42886">MSLAQAVQQGLSSEPQLRAAMAEAARAATDVRIARSGYYPALSVGAGPKAMDPGEVVYDVNLSQMLYDWGRVSSRVAAARAQQRGQDAGVEVAADDAALAIVDVYLDVLLAQQRLQAVQAHLQRLRAIADLSEARSGGYADRSELERTRLELARGQDQLASEQGTLQEVRNQFLLLVGTEAEGLLEPDLPDLPQLAPAQLPRTVDASPLLRKANEQVRAAEAEVREARAALKPQLNLEAAALRRDVGGRLQNDSTISLRLSMDVFQGMSTFLRPQAARQRLEAAQWNVDAVRREILRTVQTLADAGDALRGREQALLQQAQQAVEVAELYREQLSVGRREVIELLNVQRERLEAERQLIALRIERKRLRYRAAAQVGALQAMFRESAHAG</sequence>
<keyword evidence="3" id="KW-0813">Transport</keyword>
<dbReference type="GO" id="GO:0009279">
    <property type="term" value="C:cell outer membrane"/>
    <property type="evidence" value="ECO:0007669"/>
    <property type="project" value="UniProtKB-SubCell"/>
</dbReference>
<evidence type="ECO:0000256" key="2">
    <source>
        <dbReference type="ARBA" id="ARBA00007613"/>
    </source>
</evidence>
<dbReference type="Gene3D" id="1.20.1600.10">
    <property type="entry name" value="Outer membrane efflux proteins (OEP)"/>
    <property type="match status" value="1"/>
</dbReference>
<reference evidence="9" key="1">
    <citation type="submission" date="2022-06" db="EMBL/GenBank/DDBJ databases">
        <title>Dynamics of rice microbiomes reveals core vertical transmitted seed endophytes.</title>
        <authorList>
            <person name="Liao K."/>
            <person name="Zhang X."/>
        </authorList>
    </citation>
    <scope>NUCLEOTIDE SEQUENCE</scope>
    <source>
        <strain evidence="9">JR3-14</strain>
    </source>
</reference>